<evidence type="ECO:0000313" key="2">
    <source>
        <dbReference type="EMBL" id="BBF92914.1"/>
    </source>
</evidence>
<dbReference type="SMART" id="SM00530">
    <property type="entry name" value="HTH_XRE"/>
    <property type="match status" value="1"/>
</dbReference>
<accession>A0A348G031</accession>
<feature type="domain" description="HTH cro/C1-type" evidence="1">
    <location>
        <begin position="13"/>
        <end position="67"/>
    </location>
</feature>
<gene>
    <name evidence="2" type="ORF">BLTE_15990</name>
</gene>
<dbReference type="KEGG" id="blag:BLTE_15990"/>
<keyword evidence="3" id="KW-1185">Reference proteome</keyword>
<dbReference type="SUPFAM" id="SSF47413">
    <property type="entry name" value="lambda repressor-like DNA-binding domains"/>
    <property type="match status" value="1"/>
</dbReference>
<dbReference type="Gene3D" id="1.10.260.40">
    <property type="entry name" value="lambda repressor-like DNA-binding domains"/>
    <property type="match status" value="1"/>
</dbReference>
<protein>
    <recommendedName>
        <fullName evidence="1">HTH cro/C1-type domain-containing protein</fullName>
    </recommendedName>
</protein>
<name>A0A348G031_9HYPH</name>
<evidence type="ECO:0000259" key="1">
    <source>
        <dbReference type="PROSITE" id="PS50943"/>
    </source>
</evidence>
<dbReference type="Proteomes" id="UP000266934">
    <property type="component" value="Chromosome"/>
</dbReference>
<dbReference type="OrthoDB" id="7358005at2"/>
<dbReference type="GO" id="GO:0003677">
    <property type="term" value="F:DNA binding"/>
    <property type="evidence" value="ECO:0007669"/>
    <property type="project" value="InterPro"/>
</dbReference>
<sequence length="147" mass="16696">MPATENPDVVDTLRRVMEIRKVKMTALAERVGIPYRSLQNYLYKKSPLPLDVFMKICSSLDITPEWVFSGRFHVDTHALRDALREVFGDLLEGFWFDDNVELKFNPLHKASDMAEGPRTVGTLAVLLAGAYDVAREARALRPEDDDT</sequence>
<dbReference type="RefSeq" id="WP_126399129.1">
    <property type="nucleotide sequence ID" value="NZ_AP018907.1"/>
</dbReference>
<dbReference type="InterPro" id="IPR001387">
    <property type="entry name" value="Cro/C1-type_HTH"/>
</dbReference>
<reference evidence="2 3" key="1">
    <citation type="submission" date="2018-08" db="EMBL/GenBank/DDBJ databases">
        <title>Complete genome sequencing of Blastochloris tepida GI.</title>
        <authorList>
            <person name="Tsukatani Y."/>
            <person name="Mori H."/>
        </authorList>
    </citation>
    <scope>NUCLEOTIDE SEQUENCE [LARGE SCALE GENOMIC DNA]</scope>
    <source>
        <strain evidence="2 3">GI</strain>
    </source>
</reference>
<proteinExistence type="predicted"/>
<dbReference type="CDD" id="cd00093">
    <property type="entry name" value="HTH_XRE"/>
    <property type="match status" value="1"/>
</dbReference>
<organism evidence="2 3">
    <name type="scientific">Blastochloris tepida</name>
    <dbReference type="NCBI Taxonomy" id="2233851"/>
    <lineage>
        <taxon>Bacteria</taxon>
        <taxon>Pseudomonadati</taxon>
        <taxon>Pseudomonadota</taxon>
        <taxon>Alphaproteobacteria</taxon>
        <taxon>Hyphomicrobiales</taxon>
        <taxon>Blastochloridaceae</taxon>
        <taxon>Blastochloris</taxon>
    </lineage>
</organism>
<dbReference type="PROSITE" id="PS50943">
    <property type="entry name" value="HTH_CROC1"/>
    <property type="match status" value="1"/>
</dbReference>
<dbReference type="InterPro" id="IPR010982">
    <property type="entry name" value="Lambda_DNA-bd_dom_sf"/>
</dbReference>
<dbReference type="AlphaFoldDB" id="A0A348G031"/>
<evidence type="ECO:0000313" key="3">
    <source>
        <dbReference type="Proteomes" id="UP000266934"/>
    </source>
</evidence>
<dbReference type="EMBL" id="AP018907">
    <property type="protein sequence ID" value="BBF92914.1"/>
    <property type="molecule type" value="Genomic_DNA"/>
</dbReference>
<dbReference type="Pfam" id="PF13443">
    <property type="entry name" value="HTH_26"/>
    <property type="match status" value="1"/>
</dbReference>